<dbReference type="OrthoDB" id="313399at2759"/>
<protein>
    <submittedName>
        <fullName evidence="9">Uncharacterized protein</fullName>
    </submittedName>
</protein>
<reference evidence="9" key="1">
    <citation type="submission" date="2021-01" db="EMBL/GenBank/DDBJ databases">
        <authorList>
            <consortium name="Genoscope - CEA"/>
            <person name="William W."/>
        </authorList>
    </citation>
    <scope>NUCLEOTIDE SEQUENCE</scope>
</reference>
<keyword evidence="5" id="KW-0175">Coiled coil</keyword>
<evidence type="ECO:0000256" key="2">
    <source>
        <dbReference type="ARBA" id="ARBA00022771"/>
    </source>
</evidence>
<feature type="compositionally biased region" description="Polar residues" evidence="6">
    <location>
        <begin position="891"/>
        <end position="902"/>
    </location>
</feature>
<dbReference type="PROSITE" id="PS50016">
    <property type="entry name" value="ZF_PHD_2"/>
    <property type="match status" value="2"/>
</dbReference>
<dbReference type="PROSITE" id="PS01359">
    <property type="entry name" value="ZF_PHD_1"/>
    <property type="match status" value="1"/>
</dbReference>
<keyword evidence="3" id="KW-0862">Zinc</keyword>
<dbReference type="InterPro" id="IPR019787">
    <property type="entry name" value="Znf_PHD-finger"/>
</dbReference>
<evidence type="ECO:0000256" key="5">
    <source>
        <dbReference type="SAM" id="Coils"/>
    </source>
</evidence>
<feature type="compositionally biased region" description="Basic and acidic residues" evidence="6">
    <location>
        <begin position="926"/>
        <end position="940"/>
    </location>
</feature>
<keyword evidence="1" id="KW-0479">Metal-binding</keyword>
<dbReference type="Pfam" id="PF00628">
    <property type="entry name" value="PHD"/>
    <property type="match status" value="1"/>
</dbReference>
<evidence type="ECO:0000313" key="10">
    <source>
        <dbReference type="Proteomes" id="UP000692954"/>
    </source>
</evidence>
<evidence type="ECO:0000256" key="4">
    <source>
        <dbReference type="PROSITE-ProRule" id="PRU00146"/>
    </source>
</evidence>
<evidence type="ECO:0000256" key="3">
    <source>
        <dbReference type="ARBA" id="ARBA00022833"/>
    </source>
</evidence>
<dbReference type="InterPro" id="IPR019786">
    <property type="entry name" value="Zinc_finger_PHD-type_CS"/>
</dbReference>
<feature type="region of interest" description="Disordered" evidence="6">
    <location>
        <begin position="891"/>
        <end position="955"/>
    </location>
</feature>
<dbReference type="PANTHER" id="PTHR13793">
    <property type="entry name" value="PHD FINGER PROTEINS"/>
    <property type="match status" value="1"/>
</dbReference>
<gene>
    <name evidence="9" type="ORF">PSON_ATCC_30995.1.T0080044</name>
</gene>
<dbReference type="GO" id="GO:0006357">
    <property type="term" value="P:regulation of transcription by RNA polymerase II"/>
    <property type="evidence" value="ECO:0007669"/>
    <property type="project" value="TreeGrafter"/>
</dbReference>
<feature type="coiled-coil region" evidence="5">
    <location>
        <begin position="185"/>
        <end position="212"/>
    </location>
</feature>
<organism evidence="9 10">
    <name type="scientific">Paramecium sonneborni</name>
    <dbReference type="NCBI Taxonomy" id="65129"/>
    <lineage>
        <taxon>Eukaryota</taxon>
        <taxon>Sar</taxon>
        <taxon>Alveolata</taxon>
        <taxon>Ciliophora</taxon>
        <taxon>Intramacronucleata</taxon>
        <taxon>Oligohymenophorea</taxon>
        <taxon>Peniculida</taxon>
        <taxon>Parameciidae</taxon>
        <taxon>Paramecium</taxon>
    </lineage>
</organism>
<name>A0A8S1KIG1_9CILI</name>
<feature type="compositionally biased region" description="Basic and acidic residues" evidence="6">
    <location>
        <begin position="903"/>
        <end position="915"/>
    </location>
</feature>
<dbReference type="PANTHER" id="PTHR13793:SF107">
    <property type="entry name" value="BROMODOMAIN-CONTAINING PROTEIN HOMOLOG"/>
    <property type="match status" value="1"/>
</dbReference>
<evidence type="ECO:0000259" key="7">
    <source>
        <dbReference type="PROSITE" id="PS50016"/>
    </source>
</evidence>
<dbReference type="SMART" id="SM00249">
    <property type="entry name" value="PHD"/>
    <property type="match status" value="3"/>
</dbReference>
<dbReference type="PROSITE" id="PS51805">
    <property type="entry name" value="EPHD"/>
    <property type="match status" value="1"/>
</dbReference>
<proteinExistence type="predicted"/>
<dbReference type="CDD" id="cd15489">
    <property type="entry name" value="PHD_SF"/>
    <property type="match status" value="1"/>
</dbReference>
<accession>A0A8S1KIG1</accession>
<evidence type="ECO:0000313" key="9">
    <source>
        <dbReference type="EMBL" id="CAD8054013.1"/>
    </source>
</evidence>
<evidence type="ECO:0000256" key="6">
    <source>
        <dbReference type="SAM" id="MobiDB-lite"/>
    </source>
</evidence>
<feature type="compositionally biased region" description="Basic and acidic residues" evidence="6">
    <location>
        <begin position="562"/>
        <end position="571"/>
    </location>
</feature>
<feature type="domain" description="PHD-type" evidence="8">
    <location>
        <begin position="398"/>
        <end position="517"/>
    </location>
</feature>
<feature type="region of interest" description="Disordered" evidence="6">
    <location>
        <begin position="551"/>
        <end position="571"/>
    </location>
</feature>
<feature type="domain" description="PHD-type" evidence="7">
    <location>
        <begin position="284"/>
        <end position="334"/>
    </location>
</feature>
<dbReference type="Proteomes" id="UP000692954">
    <property type="component" value="Unassembled WGS sequence"/>
</dbReference>
<feature type="compositionally biased region" description="Basic residues" evidence="6">
    <location>
        <begin position="941"/>
        <end position="955"/>
    </location>
</feature>
<dbReference type="Pfam" id="PF13831">
    <property type="entry name" value="PHD_2"/>
    <property type="match status" value="1"/>
</dbReference>
<keyword evidence="2 4" id="KW-0863">Zinc-finger</keyword>
<dbReference type="InterPro" id="IPR001965">
    <property type="entry name" value="Znf_PHD"/>
</dbReference>
<dbReference type="GO" id="GO:0008270">
    <property type="term" value="F:zinc ion binding"/>
    <property type="evidence" value="ECO:0007669"/>
    <property type="project" value="UniProtKB-KW"/>
</dbReference>
<dbReference type="InterPro" id="IPR050701">
    <property type="entry name" value="Histone_Mod_Regulator"/>
</dbReference>
<evidence type="ECO:0000256" key="1">
    <source>
        <dbReference type="ARBA" id="ARBA00022723"/>
    </source>
</evidence>
<feature type="domain" description="PHD-type" evidence="7">
    <location>
        <begin position="739"/>
        <end position="791"/>
    </location>
</feature>
<dbReference type="EMBL" id="CAJJDN010000008">
    <property type="protein sequence ID" value="CAD8054013.1"/>
    <property type="molecule type" value="Genomic_DNA"/>
</dbReference>
<comment type="caution">
    <text evidence="9">The sequence shown here is derived from an EMBL/GenBank/DDBJ whole genome shotgun (WGS) entry which is preliminary data.</text>
</comment>
<dbReference type="InterPro" id="IPR034732">
    <property type="entry name" value="EPHD"/>
</dbReference>
<evidence type="ECO:0000259" key="8">
    <source>
        <dbReference type="PROSITE" id="PS51805"/>
    </source>
</evidence>
<dbReference type="AlphaFoldDB" id="A0A8S1KIG1"/>
<dbReference type="CDD" id="cd15571">
    <property type="entry name" value="ePHD"/>
    <property type="match status" value="1"/>
</dbReference>
<dbReference type="Pfam" id="PF13771">
    <property type="entry name" value="zf-HC5HC2H"/>
    <property type="match status" value="1"/>
</dbReference>
<feature type="compositionally biased region" description="Basic residues" evidence="6">
    <location>
        <begin position="551"/>
        <end position="561"/>
    </location>
</feature>
<sequence>MKKNKDKVLILVKRCKNFFALLRGIQQMAHIYDSKMQNIDPAMKRRKQTRVRKQLVNKTLQEESEENLLIEVQQKVTKKYQNYLHTIQKMGDFDWTDIENTNNIKVIYPIQFLQASTLQFMIAAMYFNCDQDYLQHNLEEVQKLMKKTEQAYGTSQQDDCKKQKNKKGYDVNDDIFILEMRQLQIQDLDDIIANQELKLEKIQKENENAIEKFQIEDIPQLKPPIKTDQSNNLLRDIFGLTEFEKQYIEKIELKIQTDGQNDVTQETGKKTQGGGIHLQPILDDALCQVCNDGDYTDDNLIVFCSKCNISVHQKCYLIEVIPSEDWICDVCQTFGPNGQYLRCALCPKLGGAMKATQIDASCLENLNQTYFESQGETMMKNDFVSKLFQQIDDDQELYYDFSKIPNRDIRDLENNKDIKEPQPQKVWIHLSCFYWSPECFLDEKQDILKGVDNINQKRFTLNCSLCNIKKAGMCIQCARGNCQTGFHVECARRSGIFLTQTIVNTKPDYQIFCQKHVPLKVKRILESKQRLYEREIIDFFRAYEKCKTVHKKSQQRPKKTKSTKESLQKQEIQEHQESEFDLIDFASKLKEFIDQILDQKMIVNLKLEEGKYVFESLSEPQLKQQKQYYLTKLPELYQTKVDQNGLLITQFYKSTITATDEIWKFFKYRDYEKDITYKMYEKLRRRASKFMQELNPQKKQAKLIDMLMLKKFKKNKKSDYKKEIIIEQVGDEYFQRDDNLYCVCRGKFKDGNPMICCEYCDEWFHFDCLEIIIPYEEISKMDFYCFLCIDDLPKDKQVEIYKNYANVFKDSSFKLQRELAHKCALNESRKARINELKQAKLIQENNNLEQHNPCLELKLEQIQFEEQINEYIYVPNNCVSKQSQKEINSADNNYNQVDIQNDGSEKNKKSDDHVKTPSKTESVEDPDNKLEVPETQEKQNSKLKQKTIRNYIPKK</sequence>
<dbReference type="CDD" id="cd15492">
    <property type="entry name" value="PHD_BRPF_JADE_like"/>
    <property type="match status" value="1"/>
</dbReference>
<keyword evidence="10" id="KW-1185">Reference proteome</keyword>